<dbReference type="STRING" id="58117.SAMN05421833_12754"/>
<proteinExistence type="predicted"/>
<dbReference type="OrthoDB" id="9790745at2"/>
<dbReference type="Pfam" id="PF22752">
    <property type="entry name" value="DUF488-N3i"/>
    <property type="match status" value="1"/>
</dbReference>
<dbReference type="PANTHER" id="PTHR36849">
    <property type="entry name" value="CYTOPLASMIC PROTEIN-RELATED"/>
    <property type="match status" value="1"/>
</dbReference>
<gene>
    <name evidence="1" type="ORF">SAMN05421833_12754</name>
</gene>
<dbReference type="EMBL" id="FTNI01000027">
    <property type="protein sequence ID" value="SIS09766.1"/>
    <property type="molecule type" value="Genomic_DNA"/>
</dbReference>
<evidence type="ECO:0000313" key="1">
    <source>
        <dbReference type="EMBL" id="SIS09766.1"/>
    </source>
</evidence>
<organism evidence="1 2">
    <name type="scientific">Microbispora rosea</name>
    <dbReference type="NCBI Taxonomy" id="58117"/>
    <lineage>
        <taxon>Bacteria</taxon>
        <taxon>Bacillati</taxon>
        <taxon>Actinomycetota</taxon>
        <taxon>Actinomycetes</taxon>
        <taxon>Streptosporangiales</taxon>
        <taxon>Streptosporangiaceae</taxon>
        <taxon>Microbispora</taxon>
    </lineage>
</organism>
<accession>A0A1N7GB76</accession>
<dbReference type="AlphaFoldDB" id="A0A1N7GB76"/>
<dbReference type="Proteomes" id="UP000186096">
    <property type="component" value="Unassembled WGS sequence"/>
</dbReference>
<protein>
    <submittedName>
        <fullName evidence="1">Uncharacterized conserved protein YeaO, DUF488 family</fullName>
    </submittedName>
</protein>
<dbReference type="RefSeq" id="WP_030509766.1">
    <property type="nucleotide sequence ID" value="NZ_FTNI01000027.1"/>
</dbReference>
<sequence length="120" mass="13589">MPVTVRRVYEDPAPGDGTRVLVDRVWPRGLTKEAAHLDEWVKDVAPSGALRTWYGHVPERFGEFRSRYLAELDDPERQTALDRLRRLMEDGPLTLLTATRDVEHSQAAVLAEVLSGHSSR</sequence>
<evidence type="ECO:0000313" key="2">
    <source>
        <dbReference type="Proteomes" id="UP000186096"/>
    </source>
</evidence>
<dbReference type="PANTHER" id="PTHR36849:SF1">
    <property type="entry name" value="CYTOPLASMIC PROTEIN"/>
    <property type="match status" value="1"/>
</dbReference>
<dbReference type="InterPro" id="IPR052552">
    <property type="entry name" value="YeaO-like"/>
</dbReference>
<keyword evidence="2" id="KW-1185">Reference proteome</keyword>
<name>A0A1N7GB76_9ACTN</name>
<reference evidence="2" key="1">
    <citation type="submission" date="2017-01" db="EMBL/GenBank/DDBJ databases">
        <authorList>
            <person name="Varghese N."/>
            <person name="Submissions S."/>
        </authorList>
    </citation>
    <scope>NUCLEOTIDE SEQUENCE [LARGE SCALE GENOMIC DNA]</scope>
    <source>
        <strain evidence="2">ATCC 12950</strain>
    </source>
</reference>
<dbReference type="GeneID" id="97493088"/>